<keyword evidence="11" id="KW-1185">Reference proteome</keyword>
<dbReference type="Pfam" id="PF01555">
    <property type="entry name" value="N6_N4_Mtase"/>
    <property type="match status" value="1"/>
</dbReference>
<keyword evidence="6" id="KW-0680">Restriction system</keyword>
<evidence type="ECO:0000313" key="11">
    <source>
        <dbReference type="Proteomes" id="UP000625316"/>
    </source>
</evidence>
<dbReference type="GO" id="GO:0015667">
    <property type="term" value="F:site-specific DNA-methyltransferase (cytosine-N4-specific) activity"/>
    <property type="evidence" value="ECO:0007669"/>
    <property type="project" value="UniProtKB-EC"/>
</dbReference>
<dbReference type="Proteomes" id="UP000625316">
    <property type="component" value="Unassembled WGS sequence"/>
</dbReference>
<dbReference type="InterPro" id="IPR002941">
    <property type="entry name" value="DNA_methylase_N4/N6"/>
</dbReference>
<sequence>MPASKPKQLAVVNTDRYVDRSHPQWNQIREADRVVHDWYRFVLSYPPHLVQEYVEKFQLNEKHRVLDPFCGTGTTVVECKKLGIASVGIEANRLAHFAGSTKLNWKIKPRDLLKAAKQIADRTRKILATETELRKFSADAQKILLKGCLSPIPTHKVLVLREQIEAYENPELQPHLWLALTKALVNGISNIYFGPEVTVGKAKHDAQVIDLWLSIIEQIASDLTLLRKRPDTEAFIHHADSRDAPKVLEPNSIDAVITSPPYPNEKDYTRTTRLESVVLGLLKNKADLRALKEGLMRSNTRNVYVADQDDLWVANHPEVQRVAQAIEDRRIELGKTSGFERLYCRATKLYFGGMARHLADLRPALRPGAQLAYVVGDQASYLQVMIRTGQLLANIAEGLGYECTNIDLFRTRISTATKEQLREEVVLLRWPGAMPTTPYPYGPDTKSQPSTD</sequence>
<comment type="similarity">
    <text evidence="1">Belongs to the N(4)/N(6)-methyltransferase family. N(4) subfamily.</text>
</comment>
<evidence type="ECO:0000256" key="7">
    <source>
        <dbReference type="ARBA" id="ARBA00023125"/>
    </source>
</evidence>
<name>A0A928Z2R6_9CYAN</name>
<feature type="domain" description="DNA methylase N-4/N-6" evidence="9">
    <location>
        <begin position="42"/>
        <end position="92"/>
    </location>
</feature>
<dbReference type="GO" id="GO:0003677">
    <property type="term" value="F:DNA binding"/>
    <property type="evidence" value="ECO:0007669"/>
    <property type="project" value="UniProtKB-KW"/>
</dbReference>
<comment type="caution">
    <text evidence="10">The sequence shown here is derived from an EMBL/GenBank/DDBJ whole genome shotgun (WGS) entry which is preliminary data.</text>
</comment>
<proteinExistence type="inferred from homology"/>
<comment type="catalytic activity">
    <reaction evidence="8">
        <text>a 2'-deoxycytidine in DNA + S-adenosyl-L-methionine = an N(4)-methyl-2'-deoxycytidine in DNA + S-adenosyl-L-homocysteine + H(+)</text>
        <dbReference type="Rhea" id="RHEA:16857"/>
        <dbReference type="Rhea" id="RHEA-COMP:11369"/>
        <dbReference type="Rhea" id="RHEA-COMP:13674"/>
        <dbReference type="ChEBI" id="CHEBI:15378"/>
        <dbReference type="ChEBI" id="CHEBI:57856"/>
        <dbReference type="ChEBI" id="CHEBI:59789"/>
        <dbReference type="ChEBI" id="CHEBI:85452"/>
        <dbReference type="ChEBI" id="CHEBI:137933"/>
        <dbReference type="EC" id="2.1.1.113"/>
    </reaction>
</comment>
<keyword evidence="4" id="KW-0808">Transferase</keyword>
<accession>A0A928Z2R6</accession>
<dbReference type="GO" id="GO:0032259">
    <property type="term" value="P:methylation"/>
    <property type="evidence" value="ECO:0007669"/>
    <property type="project" value="UniProtKB-KW"/>
</dbReference>
<dbReference type="RefSeq" id="WP_264323465.1">
    <property type="nucleotide sequence ID" value="NZ_JADEXQ010000005.1"/>
</dbReference>
<keyword evidence="3 10" id="KW-0489">Methyltransferase</keyword>
<dbReference type="InterPro" id="IPR029063">
    <property type="entry name" value="SAM-dependent_MTases_sf"/>
</dbReference>
<evidence type="ECO:0000313" key="10">
    <source>
        <dbReference type="EMBL" id="MBE9028640.1"/>
    </source>
</evidence>
<protein>
    <recommendedName>
        <fullName evidence="2">site-specific DNA-methyltransferase (cytosine-N(4)-specific)</fullName>
        <ecNumber evidence="2">2.1.1.113</ecNumber>
    </recommendedName>
</protein>
<evidence type="ECO:0000256" key="2">
    <source>
        <dbReference type="ARBA" id="ARBA00012185"/>
    </source>
</evidence>
<dbReference type="GO" id="GO:0008170">
    <property type="term" value="F:N-methyltransferase activity"/>
    <property type="evidence" value="ECO:0007669"/>
    <property type="project" value="InterPro"/>
</dbReference>
<dbReference type="GO" id="GO:0009307">
    <property type="term" value="P:DNA restriction-modification system"/>
    <property type="evidence" value="ECO:0007669"/>
    <property type="project" value="UniProtKB-KW"/>
</dbReference>
<dbReference type="EMBL" id="JADEXQ010000005">
    <property type="protein sequence ID" value="MBE9028640.1"/>
    <property type="molecule type" value="Genomic_DNA"/>
</dbReference>
<keyword evidence="7" id="KW-0238">DNA-binding</keyword>
<evidence type="ECO:0000256" key="1">
    <source>
        <dbReference type="ARBA" id="ARBA00010203"/>
    </source>
</evidence>
<dbReference type="PROSITE" id="PS00093">
    <property type="entry name" value="N4_MTASE"/>
    <property type="match status" value="1"/>
</dbReference>
<evidence type="ECO:0000256" key="5">
    <source>
        <dbReference type="ARBA" id="ARBA00022691"/>
    </source>
</evidence>
<gene>
    <name evidence="10" type="ORF">IQ266_02565</name>
</gene>
<organism evidence="10 11">
    <name type="scientific">Romeriopsis navalis LEGE 11480</name>
    <dbReference type="NCBI Taxonomy" id="2777977"/>
    <lineage>
        <taxon>Bacteria</taxon>
        <taxon>Bacillati</taxon>
        <taxon>Cyanobacteriota</taxon>
        <taxon>Cyanophyceae</taxon>
        <taxon>Leptolyngbyales</taxon>
        <taxon>Leptolyngbyaceae</taxon>
        <taxon>Romeriopsis</taxon>
        <taxon>Romeriopsis navalis</taxon>
    </lineage>
</organism>
<dbReference type="AlphaFoldDB" id="A0A928Z2R6"/>
<evidence type="ECO:0000256" key="8">
    <source>
        <dbReference type="ARBA" id="ARBA00049120"/>
    </source>
</evidence>
<keyword evidence="5" id="KW-0949">S-adenosyl-L-methionine</keyword>
<reference evidence="10" key="1">
    <citation type="submission" date="2020-10" db="EMBL/GenBank/DDBJ databases">
        <authorList>
            <person name="Castelo-Branco R."/>
            <person name="Eusebio N."/>
            <person name="Adriana R."/>
            <person name="Vieira A."/>
            <person name="Brugerolle De Fraissinette N."/>
            <person name="Rezende De Castro R."/>
            <person name="Schneider M.P."/>
            <person name="Vasconcelos V."/>
            <person name="Leao P.N."/>
        </authorList>
    </citation>
    <scope>NUCLEOTIDE SEQUENCE</scope>
    <source>
        <strain evidence="10">LEGE 11480</strain>
    </source>
</reference>
<dbReference type="SUPFAM" id="SSF53335">
    <property type="entry name" value="S-adenosyl-L-methionine-dependent methyltransferases"/>
    <property type="match status" value="1"/>
</dbReference>
<dbReference type="Gene3D" id="3.40.50.150">
    <property type="entry name" value="Vaccinia Virus protein VP39"/>
    <property type="match status" value="2"/>
</dbReference>
<dbReference type="InterPro" id="IPR017985">
    <property type="entry name" value="MeTrfase_CN4_CS"/>
</dbReference>
<evidence type="ECO:0000256" key="6">
    <source>
        <dbReference type="ARBA" id="ARBA00022747"/>
    </source>
</evidence>
<evidence type="ECO:0000256" key="3">
    <source>
        <dbReference type="ARBA" id="ARBA00022603"/>
    </source>
</evidence>
<evidence type="ECO:0000259" key="9">
    <source>
        <dbReference type="Pfam" id="PF01555"/>
    </source>
</evidence>
<evidence type="ECO:0000256" key="4">
    <source>
        <dbReference type="ARBA" id="ARBA00022679"/>
    </source>
</evidence>
<dbReference type="EC" id="2.1.1.113" evidence="2"/>